<dbReference type="Pfam" id="PF04678">
    <property type="entry name" value="MCU"/>
    <property type="match status" value="1"/>
</dbReference>
<gene>
    <name evidence="12" type="ORF">F2Q69_00057962</name>
</gene>
<accession>A0A8S9N4Z8</accession>
<dbReference type="GO" id="GO:0051560">
    <property type="term" value="P:mitochondrial calcium ion homeostasis"/>
    <property type="evidence" value="ECO:0007669"/>
    <property type="project" value="InterPro"/>
</dbReference>
<dbReference type="AlphaFoldDB" id="A0A8S9N4Z8"/>
<dbReference type="InterPro" id="IPR006769">
    <property type="entry name" value="MCU_C"/>
</dbReference>
<keyword evidence="5" id="KW-0812">Transmembrane</keyword>
<comment type="similarity">
    <text evidence="2">Belongs to the MCU (TC 1.A.77) family.</text>
</comment>
<dbReference type="GO" id="GO:0015292">
    <property type="term" value="F:uniporter activity"/>
    <property type="evidence" value="ECO:0007669"/>
    <property type="project" value="TreeGrafter"/>
</dbReference>
<evidence type="ECO:0000256" key="5">
    <source>
        <dbReference type="ARBA" id="ARBA00022692"/>
    </source>
</evidence>
<protein>
    <recommendedName>
        <fullName evidence="11">Calcium uniporter protein C-terminal domain-containing protein</fullName>
    </recommendedName>
</protein>
<evidence type="ECO:0000313" key="13">
    <source>
        <dbReference type="Proteomes" id="UP000712600"/>
    </source>
</evidence>
<feature type="domain" description="Calcium uniporter protein C-terminal" evidence="11">
    <location>
        <begin position="191"/>
        <end position="243"/>
    </location>
</feature>
<evidence type="ECO:0000256" key="8">
    <source>
        <dbReference type="ARBA" id="ARBA00023065"/>
    </source>
</evidence>
<dbReference type="EMBL" id="QGKX02002183">
    <property type="protein sequence ID" value="KAF3488868.1"/>
    <property type="molecule type" value="Genomic_DNA"/>
</dbReference>
<keyword evidence="7" id="KW-1133">Transmembrane helix</keyword>
<dbReference type="GO" id="GO:0005262">
    <property type="term" value="F:calcium channel activity"/>
    <property type="evidence" value="ECO:0007669"/>
    <property type="project" value="TreeGrafter"/>
</dbReference>
<dbReference type="InterPro" id="IPR039055">
    <property type="entry name" value="MCU_fam"/>
</dbReference>
<comment type="subcellular location">
    <subcellularLocation>
        <location evidence="1">Membrane</location>
        <topology evidence="1">Multi-pass membrane protein</topology>
    </subcellularLocation>
</comment>
<organism evidence="12 13">
    <name type="scientific">Brassica cretica</name>
    <name type="common">Mustard</name>
    <dbReference type="NCBI Taxonomy" id="69181"/>
    <lineage>
        <taxon>Eukaryota</taxon>
        <taxon>Viridiplantae</taxon>
        <taxon>Streptophyta</taxon>
        <taxon>Embryophyta</taxon>
        <taxon>Tracheophyta</taxon>
        <taxon>Spermatophyta</taxon>
        <taxon>Magnoliopsida</taxon>
        <taxon>eudicotyledons</taxon>
        <taxon>Gunneridae</taxon>
        <taxon>Pentapetalae</taxon>
        <taxon>rosids</taxon>
        <taxon>malvids</taxon>
        <taxon>Brassicales</taxon>
        <taxon>Brassicaceae</taxon>
        <taxon>Brassiceae</taxon>
        <taxon>Brassica</taxon>
    </lineage>
</organism>
<keyword evidence="4" id="KW-0109">Calcium transport</keyword>
<feature type="compositionally biased region" description="Polar residues" evidence="10">
    <location>
        <begin position="280"/>
        <end position="299"/>
    </location>
</feature>
<keyword evidence="6" id="KW-0106">Calcium</keyword>
<feature type="region of interest" description="Disordered" evidence="10">
    <location>
        <begin position="277"/>
        <end position="311"/>
    </location>
</feature>
<evidence type="ECO:0000256" key="1">
    <source>
        <dbReference type="ARBA" id="ARBA00004141"/>
    </source>
</evidence>
<dbReference type="PANTHER" id="PTHR13462">
    <property type="entry name" value="CALCIUM UNIPORTER PROTEIN, MITOCHONDRIAL"/>
    <property type="match status" value="1"/>
</dbReference>
<evidence type="ECO:0000256" key="6">
    <source>
        <dbReference type="ARBA" id="ARBA00022837"/>
    </source>
</evidence>
<reference evidence="12" key="1">
    <citation type="submission" date="2019-12" db="EMBL/GenBank/DDBJ databases">
        <title>Genome sequencing and annotation of Brassica cretica.</title>
        <authorList>
            <person name="Studholme D.J."/>
            <person name="Sarris P."/>
        </authorList>
    </citation>
    <scope>NUCLEOTIDE SEQUENCE</scope>
    <source>
        <strain evidence="12">PFS-109/04</strain>
        <tissue evidence="12">Leaf</tissue>
    </source>
</reference>
<sequence length="311" mass="34760">MAMGKLLSQRLFNISKMSSQSLMNCRISSSSLAVRNRVPNDPGEATVDPKPGDVSVSRRFLQNITVNWMDTTLKKPVGESLIDKLREMDVNKGRIRLDGLSPPMKPAAEEETVALGLTVQDAKKLLRAAQIEVVKTKLMETGQSWIPYSDFVSVCNDSCSDPAHGSWIGKMLDDSGNVIVLGDYVCLRPDQTALFMRLTFWELTWDVMEPICFYVTSIYFMAGYFFSCRTSKEPSFEGFYQSSSCFQDSWNYTELIFDEGHIVTYRDVIGLSTPAPHVQAQPSVKPTSAFTTTRQNPATETKGVKAQNRGK</sequence>
<evidence type="ECO:0000256" key="9">
    <source>
        <dbReference type="ARBA" id="ARBA00023136"/>
    </source>
</evidence>
<evidence type="ECO:0000256" key="7">
    <source>
        <dbReference type="ARBA" id="ARBA00022989"/>
    </source>
</evidence>
<dbReference type="GO" id="GO:0036444">
    <property type="term" value="P:calcium import into the mitochondrion"/>
    <property type="evidence" value="ECO:0007669"/>
    <property type="project" value="TreeGrafter"/>
</dbReference>
<dbReference type="PANTHER" id="PTHR13462:SF31">
    <property type="entry name" value="CALCIUM UNIPORTER PROTEIN 1, MITOCHONDRIAL"/>
    <property type="match status" value="1"/>
</dbReference>
<keyword evidence="9" id="KW-0472">Membrane</keyword>
<evidence type="ECO:0000256" key="3">
    <source>
        <dbReference type="ARBA" id="ARBA00022448"/>
    </source>
</evidence>
<evidence type="ECO:0000256" key="10">
    <source>
        <dbReference type="SAM" id="MobiDB-lite"/>
    </source>
</evidence>
<evidence type="ECO:0000256" key="2">
    <source>
        <dbReference type="ARBA" id="ARBA00005653"/>
    </source>
</evidence>
<proteinExistence type="inferred from homology"/>
<comment type="caution">
    <text evidence="12">The sequence shown here is derived from an EMBL/GenBank/DDBJ whole genome shotgun (WGS) entry which is preliminary data.</text>
</comment>
<keyword evidence="3" id="KW-0813">Transport</keyword>
<evidence type="ECO:0000259" key="11">
    <source>
        <dbReference type="Pfam" id="PF04678"/>
    </source>
</evidence>
<evidence type="ECO:0000313" key="12">
    <source>
        <dbReference type="EMBL" id="KAF3488868.1"/>
    </source>
</evidence>
<keyword evidence="8" id="KW-0406">Ion transport</keyword>
<name>A0A8S9N4Z8_BRACR</name>
<dbReference type="Proteomes" id="UP000712600">
    <property type="component" value="Unassembled WGS sequence"/>
</dbReference>
<dbReference type="GO" id="GO:1990246">
    <property type="term" value="C:uniplex complex"/>
    <property type="evidence" value="ECO:0007669"/>
    <property type="project" value="TreeGrafter"/>
</dbReference>
<evidence type="ECO:0000256" key="4">
    <source>
        <dbReference type="ARBA" id="ARBA00022568"/>
    </source>
</evidence>